<evidence type="ECO:0000256" key="1">
    <source>
        <dbReference type="SAM" id="MobiDB-lite"/>
    </source>
</evidence>
<evidence type="ECO:0000313" key="4">
    <source>
        <dbReference type="Proteomes" id="UP001146793"/>
    </source>
</evidence>
<protein>
    <submittedName>
        <fullName evidence="3">Uncharacterized protein</fullName>
    </submittedName>
</protein>
<keyword evidence="2" id="KW-0472">Membrane</keyword>
<dbReference type="Proteomes" id="UP001146793">
    <property type="component" value="Unassembled WGS sequence"/>
</dbReference>
<name>A0AAV7Z2J5_9EUKA</name>
<feature type="transmembrane region" description="Helical" evidence="2">
    <location>
        <begin position="20"/>
        <end position="47"/>
    </location>
</feature>
<keyword evidence="2" id="KW-0812">Transmembrane</keyword>
<feature type="compositionally biased region" description="Basic and acidic residues" evidence="1">
    <location>
        <begin position="255"/>
        <end position="288"/>
    </location>
</feature>
<evidence type="ECO:0000313" key="3">
    <source>
        <dbReference type="EMBL" id="KAJ3436302.1"/>
    </source>
</evidence>
<sequence length="304" mass="35677">MQETIVKIWKNIAWVLHNPLFIAITTRMLEITTTLGLIGGFILFFLIRKHKKAFRAHCAKFNKLTTDKDRLNFFPEKIINKITEKMDEDEMITSVLIPQGNFIFGGPMLLFYLYVIAVVVVVVICGVMIWKEMIPFFGPAILLLSITVGKSVLKIIDMFQTFVYVLTDKKVYSYSSAEINEHVLINPRLYIWDLKKLTNVFTKEYKDGKVSVIFKKEFVHRKNKLTKKFFGFLYITEEQWKTISPELTEILIQNRQEKKENEKKAKEEEEQKAKEKENDENESNGKKEEEEEEEEEVIEVGKNN</sequence>
<dbReference type="AlphaFoldDB" id="A0AAV7Z2J5"/>
<reference evidence="3" key="1">
    <citation type="submission" date="2022-08" db="EMBL/GenBank/DDBJ databases">
        <title>Novel sulphate-reducing endosymbionts in the free-living metamonad Anaeramoeba.</title>
        <authorList>
            <person name="Jerlstrom-Hultqvist J."/>
            <person name="Cepicka I."/>
            <person name="Gallot-Lavallee L."/>
            <person name="Salas-Leiva D."/>
            <person name="Curtis B.A."/>
            <person name="Zahonova K."/>
            <person name="Pipaliya S."/>
            <person name="Dacks J."/>
            <person name="Roger A.J."/>
        </authorList>
    </citation>
    <scope>NUCLEOTIDE SEQUENCE</scope>
    <source>
        <strain evidence="3">Busselton2</strain>
    </source>
</reference>
<feature type="transmembrane region" description="Helical" evidence="2">
    <location>
        <begin position="109"/>
        <end position="130"/>
    </location>
</feature>
<comment type="caution">
    <text evidence="3">The sequence shown here is derived from an EMBL/GenBank/DDBJ whole genome shotgun (WGS) entry which is preliminary data.</text>
</comment>
<feature type="transmembrane region" description="Helical" evidence="2">
    <location>
        <begin position="136"/>
        <end position="153"/>
    </location>
</feature>
<accession>A0AAV7Z2J5</accession>
<evidence type="ECO:0000256" key="2">
    <source>
        <dbReference type="SAM" id="Phobius"/>
    </source>
</evidence>
<feature type="compositionally biased region" description="Acidic residues" evidence="1">
    <location>
        <begin position="289"/>
        <end position="298"/>
    </location>
</feature>
<feature type="region of interest" description="Disordered" evidence="1">
    <location>
        <begin position="255"/>
        <end position="304"/>
    </location>
</feature>
<dbReference type="EMBL" id="JANTQA010000036">
    <property type="protein sequence ID" value="KAJ3436302.1"/>
    <property type="molecule type" value="Genomic_DNA"/>
</dbReference>
<gene>
    <name evidence="3" type="ORF">M0812_18359</name>
</gene>
<proteinExistence type="predicted"/>
<keyword evidence="2" id="KW-1133">Transmembrane helix</keyword>
<organism evidence="3 4">
    <name type="scientific">Anaeramoeba flamelloides</name>
    <dbReference type="NCBI Taxonomy" id="1746091"/>
    <lineage>
        <taxon>Eukaryota</taxon>
        <taxon>Metamonada</taxon>
        <taxon>Anaeramoebidae</taxon>
        <taxon>Anaeramoeba</taxon>
    </lineage>
</organism>